<proteinExistence type="predicted"/>
<accession>A0ABN8X2M5</accession>
<sequence>MGLISSALEHAVPEQMFVNDENPGEAISAVKSLQKANAQGQRIYHLTPANQAMTLPAIHQNSLVMQEIRAALNAGKEVITHTDPVSVPGWSGAGYILFDPETGDGAFKIGGGQNGGIISIDELIGILRGFLLV</sequence>
<reference evidence="1 2" key="1">
    <citation type="submission" date="2023-03" db="EMBL/GenBank/DDBJ databases">
        <authorList>
            <person name="Pearce D."/>
        </authorList>
    </citation>
    <scope>NUCLEOTIDE SEQUENCE [LARGE SCALE GENOMIC DNA]</scope>
    <source>
        <strain evidence="1">Msz</strain>
    </source>
</reference>
<gene>
    <name evidence="1" type="ORF">MSZNOR_2258</name>
</gene>
<dbReference type="Proteomes" id="UP001162030">
    <property type="component" value="Chromosome"/>
</dbReference>
<protein>
    <submittedName>
        <fullName evidence="1">Uncharacterized protein</fullName>
    </submittedName>
</protein>
<evidence type="ECO:0000313" key="1">
    <source>
        <dbReference type="EMBL" id="CAI8837134.1"/>
    </source>
</evidence>
<dbReference type="RefSeq" id="WP_317964000.1">
    <property type="nucleotide sequence ID" value="NZ_OX458333.1"/>
</dbReference>
<evidence type="ECO:0000313" key="2">
    <source>
        <dbReference type="Proteomes" id="UP001162030"/>
    </source>
</evidence>
<organism evidence="1 2">
    <name type="scientific">Methylocaldum szegediense</name>
    <dbReference type="NCBI Taxonomy" id="73780"/>
    <lineage>
        <taxon>Bacteria</taxon>
        <taxon>Pseudomonadati</taxon>
        <taxon>Pseudomonadota</taxon>
        <taxon>Gammaproteobacteria</taxon>
        <taxon>Methylococcales</taxon>
        <taxon>Methylococcaceae</taxon>
        <taxon>Methylocaldum</taxon>
    </lineage>
</organism>
<dbReference type="EMBL" id="OX458333">
    <property type="protein sequence ID" value="CAI8837134.1"/>
    <property type="molecule type" value="Genomic_DNA"/>
</dbReference>
<keyword evidence="2" id="KW-1185">Reference proteome</keyword>
<name>A0ABN8X2M5_9GAMM</name>